<keyword evidence="4" id="KW-0540">Nuclease</keyword>
<dbReference type="InterPro" id="IPR040369">
    <property type="entry name" value="ARMC9"/>
</dbReference>
<dbReference type="Gene3D" id="1.25.10.10">
    <property type="entry name" value="Leucine-rich Repeat Variant"/>
    <property type="match status" value="1"/>
</dbReference>
<reference evidence="4 5" key="1">
    <citation type="submission" date="2014-06" db="EMBL/GenBank/DDBJ databases">
        <authorList>
            <person name="Swart Estienne"/>
        </authorList>
    </citation>
    <scope>NUCLEOTIDE SEQUENCE [LARGE SCALE GENOMIC DNA]</scope>
    <source>
        <strain evidence="4 5">130c</strain>
    </source>
</reference>
<keyword evidence="4" id="KW-0378">Hydrolase</keyword>
<keyword evidence="2" id="KW-0970">Cilium biogenesis/degradation</keyword>
<keyword evidence="3" id="KW-0966">Cell projection</keyword>
<organism evidence="4 5">
    <name type="scientific">Stylonychia lemnae</name>
    <name type="common">Ciliate</name>
    <dbReference type="NCBI Taxonomy" id="5949"/>
    <lineage>
        <taxon>Eukaryota</taxon>
        <taxon>Sar</taxon>
        <taxon>Alveolata</taxon>
        <taxon>Ciliophora</taxon>
        <taxon>Intramacronucleata</taxon>
        <taxon>Spirotrichea</taxon>
        <taxon>Stichotrichia</taxon>
        <taxon>Sporadotrichida</taxon>
        <taxon>Oxytrichidae</taxon>
        <taxon>Stylonychinae</taxon>
        <taxon>Stylonychia</taxon>
    </lineage>
</organism>
<dbReference type="EMBL" id="CCKQ01008166">
    <property type="protein sequence ID" value="CDW79610.1"/>
    <property type="molecule type" value="Genomic_DNA"/>
</dbReference>
<comment type="subcellular location">
    <subcellularLocation>
        <location evidence="1">Cytoplasm</location>
        <location evidence="1">Cytoskeleton</location>
        <location evidence="1">Cilium basal body</location>
    </subcellularLocation>
</comment>
<dbReference type="GO" id="GO:0036064">
    <property type="term" value="C:ciliary basal body"/>
    <property type="evidence" value="ECO:0007669"/>
    <property type="project" value="InterPro"/>
</dbReference>
<dbReference type="SUPFAM" id="SSF48371">
    <property type="entry name" value="ARM repeat"/>
    <property type="match status" value="1"/>
</dbReference>
<dbReference type="PANTHER" id="PTHR14881:SF4">
    <property type="entry name" value="LISH DOMAIN-CONTAINING PROTEIN ARMC9"/>
    <property type="match status" value="1"/>
</dbReference>
<dbReference type="OMA" id="EECQFVD"/>
<dbReference type="InParanoid" id="A0A078ABD2"/>
<name>A0A078ABD2_STYLE</name>
<dbReference type="PANTHER" id="PTHR14881">
    <property type="entry name" value="LISH DOMAIN-CONTAINING PROTEIN ARMC9"/>
    <property type="match status" value="1"/>
</dbReference>
<gene>
    <name evidence="4" type="primary">Contig9305.g9943</name>
    <name evidence="4" type="ORF">STYLEM_8600</name>
</gene>
<dbReference type="InterPro" id="IPR011989">
    <property type="entry name" value="ARM-like"/>
</dbReference>
<dbReference type="GO" id="GO:0005814">
    <property type="term" value="C:centriole"/>
    <property type="evidence" value="ECO:0007669"/>
    <property type="project" value="TreeGrafter"/>
</dbReference>
<evidence type="ECO:0000256" key="1">
    <source>
        <dbReference type="ARBA" id="ARBA00004120"/>
    </source>
</evidence>
<dbReference type="InterPro" id="IPR016024">
    <property type="entry name" value="ARM-type_fold"/>
</dbReference>
<dbReference type="GO" id="GO:0005813">
    <property type="term" value="C:centrosome"/>
    <property type="evidence" value="ECO:0007669"/>
    <property type="project" value="UniProtKB-SubCell"/>
</dbReference>
<dbReference type="AlphaFoldDB" id="A0A078ABD2"/>
<dbReference type="OrthoDB" id="293022at2759"/>
<keyword evidence="5" id="KW-1185">Reference proteome</keyword>
<proteinExistence type="predicted"/>
<protein>
    <submittedName>
        <fullName evidence="4">3-5 exonuclease family protein</fullName>
    </submittedName>
</protein>
<dbReference type="GO" id="GO:0004527">
    <property type="term" value="F:exonuclease activity"/>
    <property type="evidence" value="ECO:0007669"/>
    <property type="project" value="UniProtKB-KW"/>
</dbReference>
<dbReference type="Proteomes" id="UP000039865">
    <property type="component" value="Unassembled WGS sequence"/>
</dbReference>
<dbReference type="GO" id="GO:0097542">
    <property type="term" value="C:ciliary tip"/>
    <property type="evidence" value="ECO:0007669"/>
    <property type="project" value="TreeGrafter"/>
</dbReference>
<evidence type="ECO:0000313" key="4">
    <source>
        <dbReference type="EMBL" id="CDW79610.1"/>
    </source>
</evidence>
<accession>A0A078ABD2</accession>
<sequence>MQKQGVGQDQSKTDYEKINIYIKEFLKFNKYQSTLECLEAEERTKIVTSKKKIMNIHPEDSKGVEEFPRLYRFFESDSVVSGREKRLEKDLKILQNKHSSILQSARQIFAIAVQCLNHLHSLKDGNATTDNLGEAIENYKIQLGKYHKILLSELKQDDKSQLFSEAVLSEHKNKLIKAKDENNVENIIEVLLSLRVNALQISPELRRNLVSELIKNDMFLITQNKNNAFVMDLLTINSHGLKHAICALISVIASTIKGVDYLTQIDLAITEKVIEILKEQEDGSVTQRFCIAILQKMSVKETTIEMFVNKGLIQWVLRLLDKSKQTDIHIFSLDFASALLANILHSHSTLEFLEKQTVITKEIMKSLLSLLKENIPTSVLMHILICLSYLSKERFSLIIEECQFVDKISDFVEYYSQLNVTESDNSEIDKKTVLDLCAHMFHPKDQSNDVSGTMEYNELKQEERIKEFENAQGDLIFECFQDEVS</sequence>
<evidence type="ECO:0000313" key="5">
    <source>
        <dbReference type="Proteomes" id="UP000039865"/>
    </source>
</evidence>
<dbReference type="GO" id="GO:0060271">
    <property type="term" value="P:cilium assembly"/>
    <property type="evidence" value="ECO:0007669"/>
    <property type="project" value="InterPro"/>
</dbReference>
<keyword evidence="4" id="KW-0269">Exonuclease</keyword>
<evidence type="ECO:0000256" key="3">
    <source>
        <dbReference type="ARBA" id="ARBA00023273"/>
    </source>
</evidence>
<evidence type="ECO:0000256" key="2">
    <source>
        <dbReference type="ARBA" id="ARBA00022794"/>
    </source>
</evidence>